<dbReference type="CDD" id="cd02869">
    <property type="entry name" value="PseudoU_synth_RluA_like"/>
    <property type="match status" value="1"/>
</dbReference>
<dbReference type="InterPro" id="IPR036986">
    <property type="entry name" value="S4_RNA-bd_sf"/>
</dbReference>
<evidence type="ECO:0000256" key="4">
    <source>
        <dbReference type="ARBA" id="ARBA00023235"/>
    </source>
</evidence>
<evidence type="ECO:0000256" key="6">
    <source>
        <dbReference type="PROSITE-ProRule" id="PRU00182"/>
    </source>
</evidence>
<evidence type="ECO:0000256" key="5">
    <source>
        <dbReference type="PIRSR" id="PIRSR606225-1"/>
    </source>
</evidence>
<reference evidence="9 10" key="1">
    <citation type="submission" date="2016-11" db="EMBL/GenBank/DDBJ databases">
        <authorList>
            <person name="Jaros S."/>
            <person name="Januszkiewicz K."/>
            <person name="Wedrychowicz H."/>
        </authorList>
    </citation>
    <scope>NUCLEOTIDE SEQUENCE [LARGE SCALE GENOMIC DNA]</scope>
    <source>
        <strain evidence="9 10">DSM 17918</strain>
    </source>
</reference>
<dbReference type="GO" id="GO:0000455">
    <property type="term" value="P:enzyme-directed rRNA pseudouridine synthesis"/>
    <property type="evidence" value="ECO:0007669"/>
    <property type="project" value="TreeGrafter"/>
</dbReference>
<dbReference type="SMART" id="SM00363">
    <property type="entry name" value="S4"/>
    <property type="match status" value="1"/>
</dbReference>
<keyword evidence="4 7" id="KW-0413">Isomerase</keyword>
<keyword evidence="3 6" id="KW-0694">RNA-binding</keyword>
<dbReference type="CDD" id="cd00165">
    <property type="entry name" value="S4"/>
    <property type="match status" value="1"/>
</dbReference>
<comment type="similarity">
    <text evidence="2 7">Belongs to the pseudouridine synthase RluA family.</text>
</comment>
<evidence type="ECO:0000256" key="3">
    <source>
        <dbReference type="ARBA" id="ARBA00022884"/>
    </source>
</evidence>
<dbReference type="PROSITE" id="PS01129">
    <property type="entry name" value="PSI_RLU"/>
    <property type="match status" value="1"/>
</dbReference>
<gene>
    <name evidence="9" type="ORF">SAMN02746089_00055</name>
</gene>
<dbReference type="InterPro" id="IPR006224">
    <property type="entry name" value="PsdUridine_synth_RluA-like_CS"/>
</dbReference>
<dbReference type="SUPFAM" id="SSF55120">
    <property type="entry name" value="Pseudouridine synthase"/>
    <property type="match status" value="1"/>
</dbReference>
<feature type="domain" description="RNA-binding S4" evidence="8">
    <location>
        <begin position="18"/>
        <end position="82"/>
    </location>
</feature>
<comment type="catalytic activity">
    <reaction evidence="1 7">
        <text>a uridine in RNA = a pseudouridine in RNA</text>
        <dbReference type="Rhea" id="RHEA:48348"/>
        <dbReference type="Rhea" id="RHEA-COMP:12068"/>
        <dbReference type="Rhea" id="RHEA-COMP:12069"/>
        <dbReference type="ChEBI" id="CHEBI:65314"/>
        <dbReference type="ChEBI" id="CHEBI:65315"/>
    </reaction>
</comment>
<dbReference type="Proteomes" id="UP000184088">
    <property type="component" value="Unassembled WGS sequence"/>
</dbReference>
<dbReference type="PROSITE" id="PS50889">
    <property type="entry name" value="S4"/>
    <property type="match status" value="1"/>
</dbReference>
<accession>A0A1M4SJL7</accession>
<dbReference type="Pfam" id="PF01479">
    <property type="entry name" value="S4"/>
    <property type="match status" value="1"/>
</dbReference>
<dbReference type="AlphaFoldDB" id="A0A1M4SJL7"/>
<dbReference type="OrthoDB" id="9807829at2"/>
<sequence>MSQDTFDVYNLQAEAENIRLDAFLSTKIDGVSRSYVKKLIDEGYVKVNGHVVKPSYKVKKGDDISVCIPEPQELKIEPEAIPLDILYEDSDIIVINKPQGMVVHPAPGNYHGTLVNALLYHCGDNLSGINGIIRPGIVHRLDKDTSGVILAAKTNSAHLKLAQQIKNREIKKIYNAIVFGNIKEENNTINAPIGRHPVERKKMAVVEDGRSAVTHYRVLERFGEYTYVEARIETGRTHQVRVHFAYIKHPILGDTTYGPKKQPFNLKGQVLHARLLGFVHPAKNEYMEIEAPLPDYFEELLHKLRRTCGSNNFISGGNGSEGIQGH</sequence>
<dbReference type="GO" id="GO:0003723">
    <property type="term" value="F:RNA binding"/>
    <property type="evidence" value="ECO:0007669"/>
    <property type="project" value="UniProtKB-KW"/>
</dbReference>
<dbReference type="InterPro" id="IPR006225">
    <property type="entry name" value="PsdUridine_synth_RluC/D"/>
</dbReference>
<dbReference type="SUPFAM" id="SSF55174">
    <property type="entry name" value="Alpha-L RNA-binding motif"/>
    <property type="match status" value="1"/>
</dbReference>
<dbReference type="Pfam" id="PF00849">
    <property type="entry name" value="PseudoU_synth_2"/>
    <property type="match status" value="1"/>
</dbReference>
<dbReference type="RefSeq" id="WP_073341093.1">
    <property type="nucleotide sequence ID" value="NZ_FQVH01000001.1"/>
</dbReference>
<evidence type="ECO:0000256" key="2">
    <source>
        <dbReference type="ARBA" id="ARBA00010876"/>
    </source>
</evidence>
<dbReference type="InterPro" id="IPR006145">
    <property type="entry name" value="PsdUridine_synth_RsuA/RluA"/>
</dbReference>
<evidence type="ECO:0000313" key="9">
    <source>
        <dbReference type="EMBL" id="SHE32348.1"/>
    </source>
</evidence>
<feature type="active site" evidence="5">
    <location>
        <position position="142"/>
    </location>
</feature>
<proteinExistence type="inferred from homology"/>
<organism evidence="9 10">
    <name type="scientific">Caldanaerobius fijiensis DSM 17918</name>
    <dbReference type="NCBI Taxonomy" id="1121256"/>
    <lineage>
        <taxon>Bacteria</taxon>
        <taxon>Bacillati</taxon>
        <taxon>Bacillota</taxon>
        <taxon>Clostridia</taxon>
        <taxon>Thermoanaerobacterales</taxon>
        <taxon>Thermoanaerobacteraceae</taxon>
        <taxon>Caldanaerobius</taxon>
    </lineage>
</organism>
<dbReference type="InterPro" id="IPR020103">
    <property type="entry name" value="PsdUridine_synth_cat_dom_sf"/>
</dbReference>
<dbReference type="GO" id="GO:0120159">
    <property type="term" value="F:rRNA pseudouridine synthase activity"/>
    <property type="evidence" value="ECO:0007669"/>
    <property type="project" value="UniProtKB-ARBA"/>
</dbReference>
<dbReference type="Gene3D" id="3.30.2350.10">
    <property type="entry name" value="Pseudouridine synthase"/>
    <property type="match status" value="1"/>
</dbReference>
<dbReference type="STRING" id="1121256.SAMN02746089_00055"/>
<dbReference type="InterPro" id="IPR002942">
    <property type="entry name" value="S4_RNA-bd"/>
</dbReference>
<dbReference type="PANTHER" id="PTHR21600:SF44">
    <property type="entry name" value="RIBOSOMAL LARGE SUBUNIT PSEUDOURIDINE SYNTHASE D"/>
    <property type="match status" value="1"/>
</dbReference>
<evidence type="ECO:0000256" key="7">
    <source>
        <dbReference type="RuleBase" id="RU362028"/>
    </source>
</evidence>
<dbReference type="InterPro" id="IPR050188">
    <property type="entry name" value="RluA_PseudoU_synthase"/>
</dbReference>
<keyword evidence="10" id="KW-1185">Reference proteome</keyword>
<dbReference type="PANTHER" id="PTHR21600">
    <property type="entry name" value="MITOCHONDRIAL RNA PSEUDOURIDINE SYNTHASE"/>
    <property type="match status" value="1"/>
</dbReference>
<dbReference type="Gene3D" id="3.10.290.10">
    <property type="entry name" value="RNA-binding S4 domain"/>
    <property type="match status" value="1"/>
</dbReference>
<comment type="function">
    <text evidence="7">Responsible for synthesis of pseudouridine from uracil.</text>
</comment>
<protein>
    <recommendedName>
        <fullName evidence="7">Pseudouridine synthase</fullName>
        <ecNumber evidence="7">5.4.99.-</ecNumber>
    </recommendedName>
</protein>
<dbReference type="FunFam" id="3.30.2350.10:FF:000006">
    <property type="entry name" value="Pseudouridine synthase"/>
    <property type="match status" value="1"/>
</dbReference>
<evidence type="ECO:0000256" key="1">
    <source>
        <dbReference type="ARBA" id="ARBA00000073"/>
    </source>
</evidence>
<evidence type="ECO:0000259" key="8">
    <source>
        <dbReference type="SMART" id="SM00363"/>
    </source>
</evidence>
<name>A0A1M4SJL7_9THEO</name>
<dbReference type="EMBL" id="FQVH01000001">
    <property type="protein sequence ID" value="SHE32348.1"/>
    <property type="molecule type" value="Genomic_DNA"/>
</dbReference>
<dbReference type="NCBIfam" id="TIGR00005">
    <property type="entry name" value="rluA_subfam"/>
    <property type="match status" value="1"/>
</dbReference>
<evidence type="ECO:0000313" key="10">
    <source>
        <dbReference type="Proteomes" id="UP000184088"/>
    </source>
</evidence>
<dbReference type="EC" id="5.4.99.-" evidence="7"/>